<evidence type="ECO:0000256" key="2">
    <source>
        <dbReference type="SAM" id="SignalP"/>
    </source>
</evidence>
<feature type="region of interest" description="Disordered" evidence="1">
    <location>
        <begin position="138"/>
        <end position="166"/>
    </location>
</feature>
<gene>
    <name evidence="3" type="ORF">Tci_562333</name>
</gene>
<comment type="caution">
    <text evidence="3">The sequence shown here is derived from an EMBL/GenBank/DDBJ whole genome shotgun (WGS) entry which is preliminary data.</text>
</comment>
<feature type="signal peptide" evidence="2">
    <location>
        <begin position="1"/>
        <end position="18"/>
    </location>
</feature>
<evidence type="ECO:0000256" key="1">
    <source>
        <dbReference type="SAM" id="MobiDB-lite"/>
    </source>
</evidence>
<name>A0A699IVS6_TANCI</name>
<keyword evidence="2" id="KW-0732">Signal</keyword>
<organism evidence="3">
    <name type="scientific">Tanacetum cinerariifolium</name>
    <name type="common">Dalmatian daisy</name>
    <name type="synonym">Chrysanthemum cinerariifolium</name>
    <dbReference type="NCBI Taxonomy" id="118510"/>
    <lineage>
        <taxon>Eukaryota</taxon>
        <taxon>Viridiplantae</taxon>
        <taxon>Streptophyta</taxon>
        <taxon>Embryophyta</taxon>
        <taxon>Tracheophyta</taxon>
        <taxon>Spermatophyta</taxon>
        <taxon>Magnoliopsida</taxon>
        <taxon>eudicotyledons</taxon>
        <taxon>Gunneridae</taxon>
        <taxon>Pentapetalae</taxon>
        <taxon>asterids</taxon>
        <taxon>campanulids</taxon>
        <taxon>Asterales</taxon>
        <taxon>Asteraceae</taxon>
        <taxon>Asteroideae</taxon>
        <taxon>Anthemideae</taxon>
        <taxon>Anthemidinae</taxon>
        <taxon>Tanacetum</taxon>
    </lineage>
</organism>
<dbReference type="AlphaFoldDB" id="A0A699IVS6"/>
<feature type="compositionally biased region" description="Low complexity" evidence="1">
    <location>
        <begin position="73"/>
        <end position="83"/>
    </location>
</feature>
<feature type="region of interest" description="Disordered" evidence="1">
    <location>
        <begin position="367"/>
        <end position="402"/>
    </location>
</feature>
<evidence type="ECO:0008006" key="4">
    <source>
        <dbReference type="Google" id="ProtNLM"/>
    </source>
</evidence>
<sequence length="609" mass="66935">MQLLLFLFCQIYLRRVQESLPLVPELPLASPFLCSNDSEADSECEPAEQGPERHESLAVHDATVSRRRDMVASRPSSPSGSSPHDTFAPLSKKVIPFGRPYRTHPSKQLTTRKRVGHFSARRLAWRCVSHRLSDRHSSLDFTSDSSLSGLSSDSSSDTSSGSPSDLLLDTSSAYSLGYDASGQTHSGPSTKVASSRSLTTSVPSSTLVLRSIAPTLADLLPPHKRFRDSYSLEDSREEHMEIGMGVEIAASDIREDEEEFEVEASAGSTMEITVDPLVTVVPLDRITEFETAQIQLEAGMGVEIAASDIREDEEEFEAEASAGSTMEITVDPLVTVVFLSPVEEMLQILRRVAEALANYEVTRAANALKTENRSQNSNDDDNGNGGNEDGGNNENGNLNENGRGAMPVARVCTYKDFMKCQPLNFKGTEGFFGLTRWFEKMEIVFHISSCPEVYQVKMVPREEDLIERYIGGLPDNIKRNVMSAEPMRLQNVIRLTNSLMDQNLKGYAIRSAKNKRIFERNQRENCAQQPPFKRQNVGGSNVARAYTAGCNEGRVYAGPHLLFVTSNHGNKPVIPKARGKVYAIGGGDANLGSNVVTGTFLLNNHYASV</sequence>
<feature type="compositionally biased region" description="Low complexity" evidence="1">
    <location>
        <begin position="390"/>
        <end position="402"/>
    </location>
</feature>
<evidence type="ECO:0000313" key="3">
    <source>
        <dbReference type="EMBL" id="GEZ90360.1"/>
    </source>
</evidence>
<feature type="compositionally biased region" description="Basic and acidic residues" evidence="1">
    <location>
        <begin position="50"/>
        <end position="71"/>
    </location>
</feature>
<feature type="chain" id="PRO_5025606220" description="Reverse transcriptase domain-containing protein" evidence="2">
    <location>
        <begin position="19"/>
        <end position="609"/>
    </location>
</feature>
<accession>A0A699IVS6</accession>
<feature type="compositionally biased region" description="Low complexity" evidence="1">
    <location>
        <begin position="139"/>
        <end position="166"/>
    </location>
</feature>
<dbReference type="EMBL" id="BKCJ010339794">
    <property type="protein sequence ID" value="GEZ90360.1"/>
    <property type="molecule type" value="Genomic_DNA"/>
</dbReference>
<proteinExistence type="predicted"/>
<reference evidence="3" key="1">
    <citation type="journal article" date="2019" name="Sci. Rep.">
        <title>Draft genome of Tanacetum cinerariifolium, the natural source of mosquito coil.</title>
        <authorList>
            <person name="Yamashiro T."/>
            <person name="Shiraishi A."/>
            <person name="Satake H."/>
            <person name="Nakayama K."/>
        </authorList>
    </citation>
    <scope>NUCLEOTIDE SEQUENCE</scope>
</reference>
<feature type="region of interest" description="Disordered" evidence="1">
    <location>
        <begin position="39"/>
        <end position="90"/>
    </location>
</feature>
<protein>
    <recommendedName>
        <fullName evidence="4">Reverse transcriptase domain-containing protein</fullName>
    </recommendedName>
</protein>